<keyword evidence="2" id="KW-1185">Reference proteome</keyword>
<organism evidence="1 2">
    <name type="scientific">Portunus trituberculatus</name>
    <name type="common">Swimming crab</name>
    <name type="synonym">Neptunus trituberculatus</name>
    <dbReference type="NCBI Taxonomy" id="210409"/>
    <lineage>
        <taxon>Eukaryota</taxon>
        <taxon>Metazoa</taxon>
        <taxon>Ecdysozoa</taxon>
        <taxon>Arthropoda</taxon>
        <taxon>Crustacea</taxon>
        <taxon>Multicrustacea</taxon>
        <taxon>Malacostraca</taxon>
        <taxon>Eumalacostraca</taxon>
        <taxon>Eucarida</taxon>
        <taxon>Decapoda</taxon>
        <taxon>Pleocyemata</taxon>
        <taxon>Brachyura</taxon>
        <taxon>Eubrachyura</taxon>
        <taxon>Portunoidea</taxon>
        <taxon>Portunidae</taxon>
        <taxon>Portuninae</taxon>
        <taxon>Portunus</taxon>
    </lineage>
</organism>
<reference evidence="1 2" key="1">
    <citation type="submission" date="2019-05" db="EMBL/GenBank/DDBJ databases">
        <title>Another draft genome of Portunus trituberculatus and its Hox gene families provides insights of decapod evolution.</title>
        <authorList>
            <person name="Jeong J.-H."/>
            <person name="Song I."/>
            <person name="Kim S."/>
            <person name="Choi T."/>
            <person name="Kim D."/>
            <person name="Ryu S."/>
            <person name="Kim W."/>
        </authorList>
    </citation>
    <scope>NUCLEOTIDE SEQUENCE [LARGE SCALE GENOMIC DNA]</scope>
    <source>
        <tissue evidence="1">Muscle</tissue>
    </source>
</reference>
<proteinExistence type="predicted"/>
<comment type="caution">
    <text evidence="1">The sequence shown here is derived from an EMBL/GenBank/DDBJ whole genome shotgun (WGS) entry which is preliminary data.</text>
</comment>
<dbReference type="EMBL" id="VSRR010108697">
    <property type="protein sequence ID" value="MPC97122.1"/>
    <property type="molecule type" value="Genomic_DNA"/>
</dbReference>
<name>A0A5B7JLW9_PORTR</name>
<dbReference type="AlphaFoldDB" id="A0A5B7JLW9"/>
<evidence type="ECO:0000313" key="1">
    <source>
        <dbReference type="EMBL" id="MPC97122.1"/>
    </source>
</evidence>
<protein>
    <submittedName>
        <fullName evidence="1">Uncharacterized protein</fullName>
    </submittedName>
</protein>
<accession>A0A5B7JLW9</accession>
<sequence length="92" mass="10311">MCQNRQPELGEQMPRYLSHWLGPGSGRHTLRLVIWGRLDSNSHWLGPRAGRHTLGLVILGRLDSSRHWLGPGAGRHTLGLVLTGRFVVLCLQ</sequence>
<dbReference type="Proteomes" id="UP000324222">
    <property type="component" value="Unassembled WGS sequence"/>
</dbReference>
<gene>
    <name evidence="1" type="ORF">E2C01_092416</name>
</gene>
<evidence type="ECO:0000313" key="2">
    <source>
        <dbReference type="Proteomes" id="UP000324222"/>
    </source>
</evidence>